<dbReference type="Pfam" id="PF02082">
    <property type="entry name" value="Rrf2"/>
    <property type="match status" value="1"/>
</dbReference>
<evidence type="ECO:0000313" key="1">
    <source>
        <dbReference type="EMBL" id="KPK70108.1"/>
    </source>
</evidence>
<dbReference type="GO" id="GO:0005829">
    <property type="term" value="C:cytosol"/>
    <property type="evidence" value="ECO:0007669"/>
    <property type="project" value="TreeGrafter"/>
</dbReference>
<name>A0A0S8GE45_UNCT6</name>
<reference evidence="1 2" key="1">
    <citation type="journal article" date="2015" name="Microbiome">
        <title>Genomic resolution of linkages in carbon, nitrogen, and sulfur cycling among widespread estuary sediment bacteria.</title>
        <authorList>
            <person name="Baker B.J."/>
            <person name="Lazar C.S."/>
            <person name="Teske A.P."/>
            <person name="Dick G.J."/>
        </authorList>
    </citation>
    <scope>NUCLEOTIDE SEQUENCE [LARGE SCALE GENOMIC DNA]</scope>
    <source>
        <strain evidence="1">SM23_40</strain>
    </source>
</reference>
<dbReference type="Gene3D" id="1.10.10.10">
    <property type="entry name" value="Winged helix-like DNA-binding domain superfamily/Winged helix DNA-binding domain"/>
    <property type="match status" value="1"/>
</dbReference>
<protein>
    <recommendedName>
        <fullName evidence="3">Rrf2 family transcriptional regulator</fullName>
    </recommendedName>
</protein>
<dbReference type="PANTHER" id="PTHR33221:SF2">
    <property type="entry name" value="TRANSCRIPTIONAL REGULATOR"/>
    <property type="match status" value="1"/>
</dbReference>
<evidence type="ECO:0000313" key="2">
    <source>
        <dbReference type="Proteomes" id="UP000051717"/>
    </source>
</evidence>
<proteinExistence type="predicted"/>
<dbReference type="AlphaFoldDB" id="A0A0S8GE45"/>
<dbReference type="NCBIfam" id="TIGR00738">
    <property type="entry name" value="rrf2_super"/>
    <property type="match status" value="1"/>
</dbReference>
<dbReference type="InterPro" id="IPR030489">
    <property type="entry name" value="TR_Rrf2-type_CS"/>
</dbReference>
<dbReference type="PANTHER" id="PTHR33221">
    <property type="entry name" value="WINGED HELIX-TURN-HELIX TRANSCRIPTIONAL REGULATOR, RRF2 FAMILY"/>
    <property type="match status" value="1"/>
</dbReference>
<dbReference type="SUPFAM" id="SSF46785">
    <property type="entry name" value="Winged helix' DNA-binding domain"/>
    <property type="match status" value="1"/>
</dbReference>
<gene>
    <name evidence="1" type="ORF">AMJ82_04050</name>
</gene>
<dbReference type="Proteomes" id="UP000051717">
    <property type="component" value="Unassembled WGS sequence"/>
</dbReference>
<organism evidence="1 2">
    <name type="scientific">candidate division TA06 bacterium SM23_40</name>
    <dbReference type="NCBI Taxonomy" id="1703774"/>
    <lineage>
        <taxon>Bacteria</taxon>
        <taxon>Bacteria division TA06</taxon>
    </lineage>
</organism>
<dbReference type="InterPro" id="IPR036388">
    <property type="entry name" value="WH-like_DNA-bd_sf"/>
</dbReference>
<evidence type="ECO:0008006" key="3">
    <source>
        <dbReference type="Google" id="ProtNLM"/>
    </source>
</evidence>
<comment type="caution">
    <text evidence="1">The sequence shown here is derived from an EMBL/GenBank/DDBJ whole genome shotgun (WGS) entry which is preliminary data.</text>
</comment>
<sequence length="147" mass="16469">MRLTRGADYGIRCILYLAKQGGERAVLLRDISQAEEVPQSFLAKIFHTLGKAGLVKSRRGANGGFFLARPADRITLRELIEALEGPIALNMCLIREGECDRSDVCPVHPVWVEAQERMLEVLERATVAQLVEKSAPSPRSRSRRRRS</sequence>
<dbReference type="PROSITE" id="PS01332">
    <property type="entry name" value="HTH_RRF2_1"/>
    <property type="match status" value="1"/>
</dbReference>
<dbReference type="PROSITE" id="PS51197">
    <property type="entry name" value="HTH_RRF2_2"/>
    <property type="match status" value="1"/>
</dbReference>
<dbReference type="InterPro" id="IPR000944">
    <property type="entry name" value="Tscrpt_reg_Rrf2"/>
</dbReference>
<accession>A0A0S8GE45</accession>
<dbReference type="InterPro" id="IPR036390">
    <property type="entry name" value="WH_DNA-bd_sf"/>
</dbReference>
<dbReference type="EMBL" id="LJUI01000022">
    <property type="protein sequence ID" value="KPK70108.1"/>
    <property type="molecule type" value="Genomic_DNA"/>
</dbReference>
<dbReference type="GO" id="GO:0003700">
    <property type="term" value="F:DNA-binding transcription factor activity"/>
    <property type="evidence" value="ECO:0007669"/>
    <property type="project" value="TreeGrafter"/>
</dbReference>